<feature type="domain" description="Thioesterase" evidence="2">
    <location>
        <begin position="59"/>
        <end position="130"/>
    </location>
</feature>
<keyword evidence="1" id="KW-0378">Hydrolase</keyword>
<dbReference type="InterPro" id="IPR006683">
    <property type="entry name" value="Thioestr_dom"/>
</dbReference>
<dbReference type="GO" id="GO:0016289">
    <property type="term" value="F:acyl-CoA hydrolase activity"/>
    <property type="evidence" value="ECO:0007669"/>
    <property type="project" value="UniProtKB-ARBA"/>
</dbReference>
<dbReference type="OrthoDB" id="328435at2"/>
<evidence type="ECO:0000313" key="4">
    <source>
        <dbReference type="Proteomes" id="UP000281498"/>
    </source>
</evidence>
<dbReference type="PANTHER" id="PTHR43240">
    <property type="entry name" value="1,4-DIHYDROXY-2-NAPHTHOYL-COA THIOESTERASE 1"/>
    <property type="match status" value="1"/>
</dbReference>
<dbReference type="Pfam" id="PF03061">
    <property type="entry name" value="4HBT"/>
    <property type="match status" value="1"/>
</dbReference>
<reference evidence="3 4" key="1">
    <citation type="submission" date="2017-10" db="EMBL/GenBank/DDBJ databases">
        <title>Bacillus sp. nov., a halophilic bacterium isolated from a Keqin Lake.</title>
        <authorList>
            <person name="Wang H."/>
        </authorList>
    </citation>
    <scope>NUCLEOTIDE SEQUENCE [LARGE SCALE GENOMIC DNA]</scope>
    <source>
        <strain evidence="3 4">KCTC 13187</strain>
    </source>
</reference>
<proteinExistence type="predicted"/>
<evidence type="ECO:0000259" key="2">
    <source>
        <dbReference type="Pfam" id="PF03061"/>
    </source>
</evidence>
<dbReference type="EMBL" id="PDOE01000001">
    <property type="protein sequence ID" value="RKL68521.1"/>
    <property type="molecule type" value="Genomic_DNA"/>
</dbReference>
<name>A0A3A9KDI2_9BACI</name>
<dbReference type="Gene3D" id="3.10.129.10">
    <property type="entry name" value="Hotdog Thioesterase"/>
    <property type="match status" value="1"/>
</dbReference>
<protein>
    <submittedName>
        <fullName evidence="3">Thioesterase</fullName>
    </submittedName>
</protein>
<dbReference type="SUPFAM" id="SSF54637">
    <property type="entry name" value="Thioesterase/thiol ester dehydrase-isomerase"/>
    <property type="match status" value="1"/>
</dbReference>
<dbReference type="CDD" id="cd03443">
    <property type="entry name" value="PaaI_thioesterase"/>
    <property type="match status" value="1"/>
</dbReference>
<evidence type="ECO:0000256" key="1">
    <source>
        <dbReference type="ARBA" id="ARBA00022801"/>
    </source>
</evidence>
<organism evidence="3 4">
    <name type="scientific">Salipaludibacillus neizhouensis</name>
    <dbReference type="NCBI Taxonomy" id="885475"/>
    <lineage>
        <taxon>Bacteria</taxon>
        <taxon>Bacillati</taxon>
        <taxon>Bacillota</taxon>
        <taxon>Bacilli</taxon>
        <taxon>Bacillales</taxon>
        <taxon>Bacillaceae</taxon>
    </lineage>
</organism>
<gene>
    <name evidence="3" type="ORF">CR203_00225</name>
</gene>
<accession>A0A3A9KDI2</accession>
<dbReference type="Proteomes" id="UP000281498">
    <property type="component" value="Unassembled WGS sequence"/>
</dbReference>
<dbReference type="NCBIfam" id="TIGR00369">
    <property type="entry name" value="unchar_dom_1"/>
    <property type="match status" value="1"/>
</dbReference>
<dbReference type="RefSeq" id="WP_110936840.1">
    <property type="nucleotide sequence ID" value="NZ_KZ614146.1"/>
</dbReference>
<sequence length="143" mass="16133">MDELKTQEKANQAIKDHNDASGNLFLYSLFDFSFDYDEKKEQLSLHTPISELMYNPVKFIHGGIISYIADTAMGHLCAAFTDRPSVSLELKTQFFRTATSGSLTALAYFLKKGSNVQFVECTIHDDKDRLLSKVTGTFYSIEV</sequence>
<dbReference type="InterPro" id="IPR029069">
    <property type="entry name" value="HotDog_dom_sf"/>
</dbReference>
<dbReference type="AlphaFoldDB" id="A0A3A9KDI2"/>
<comment type="caution">
    <text evidence="3">The sequence shown here is derived from an EMBL/GenBank/DDBJ whole genome shotgun (WGS) entry which is preliminary data.</text>
</comment>
<evidence type="ECO:0000313" key="3">
    <source>
        <dbReference type="EMBL" id="RKL68521.1"/>
    </source>
</evidence>
<dbReference type="InterPro" id="IPR003736">
    <property type="entry name" value="PAAI_dom"/>
</dbReference>
<keyword evidence="4" id="KW-1185">Reference proteome</keyword>